<evidence type="ECO:0000256" key="2">
    <source>
        <dbReference type="ARBA" id="ARBA00022771"/>
    </source>
</evidence>
<feature type="compositionally biased region" description="Low complexity" evidence="5">
    <location>
        <begin position="519"/>
        <end position="545"/>
    </location>
</feature>
<feature type="compositionally biased region" description="Low complexity" evidence="5">
    <location>
        <begin position="653"/>
        <end position="664"/>
    </location>
</feature>
<keyword evidence="1" id="KW-0479">Metal-binding</keyword>
<dbReference type="InterPro" id="IPR019787">
    <property type="entry name" value="Znf_PHD-finger"/>
</dbReference>
<dbReference type="SUPFAM" id="SSF57903">
    <property type="entry name" value="FYVE/PHD zinc finger"/>
    <property type="match status" value="2"/>
</dbReference>
<evidence type="ECO:0000259" key="6">
    <source>
        <dbReference type="PROSITE" id="PS50016"/>
    </source>
</evidence>
<feature type="compositionally biased region" description="Polar residues" evidence="5">
    <location>
        <begin position="22"/>
        <end position="34"/>
    </location>
</feature>
<evidence type="ECO:0000256" key="5">
    <source>
        <dbReference type="SAM" id="MobiDB-lite"/>
    </source>
</evidence>
<dbReference type="InterPro" id="IPR052819">
    <property type="entry name" value="Chromatin_regulatory_protein"/>
</dbReference>
<dbReference type="PANTHER" id="PTHR47636:SF1">
    <property type="entry name" value="TRANSCRIPTIONAL REGULATORY PROTEIN RCO1"/>
    <property type="match status" value="1"/>
</dbReference>
<dbReference type="GO" id="GO:0032221">
    <property type="term" value="C:Rpd3S complex"/>
    <property type="evidence" value="ECO:0007669"/>
    <property type="project" value="TreeGrafter"/>
</dbReference>
<evidence type="ECO:0000256" key="3">
    <source>
        <dbReference type="ARBA" id="ARBA00022833"/>
    </source>
</evidence>
<dbReference type="Pfam" id="PF00628">
    <property type="entry name" value="PHD"/>
    <property type="match status" value="1"/>
</dbReference>
<dbReference type="CDD" id="cd15535">
    <property type="entry name" value="PHD1_Rco1"/>
    <property type="match status" value="1"/>
</dbReference>
<feature type="compositionally biased region" description="Polar residues" evidence="5">
    <location>
        <begin position="283"/>
        <end position="293"/>
    </location>
</feature>
<feature type="region of interest" description="Disordered" evidence="5">
    <location>
        <begin position="497"/>
        <end position="545"/>
    </location>
</feature>
<dbReference type="PROSITE" id="PS01359">
    <property type="entry name" value="ZF_PHD_1"/>
    <property type="match status" value="1"/>
</dbReference>
<evidence type="ECO:0000313" key="7">
    <source>
        <dbReference type="EMBL" id="KAE8255794.1"/>
    </source>
</evidence>
<dbReference type="EMBL" id="LWDF02000150">
    <property type="protein sequence ID" value="KAE8255794.1"/>
    <property type="molecule type" value="Genomic_DNA"/>
</dbReference>
<reference evidence="7" key="2">
    <citation type="journal article" date="2019" name="IMA Fungus">
        <title>Genome sequencing and comparison of five Tilletia species to identify candidate genes for the detection of regulated species infecting wheat.</title>
        <authorList>
            <person name="Nguyen H.D.T."/>
            <person name="Sultana T."/>
            <person name="Kesanakurti P."/>
            <person name="Hambleton S."/>
        </authorList>
    </citation>
    <scope>NUCLEOTIDE SEQUENCE</scope>
    <source>
        <strain evidence="7">DAOMC 236416</strain>
    </source>
</reference>
<dbReference type="Gene3D" id="3.30.40.10">
    <property type="entry name" value="Zinc/RING finger domain, C3HC4 (zinc finger)"/>
    <property type="match status" value="2"/>
</dbReference>
<keyword evidence="2 4" id="KW-0863">Zinc-finger</keyword>
<proteinExistence type="predicted"/>
<feature type="region of interest" description="Disordered" evidence="5">
    <location>
        <begin position="392"/>
        <end position="427"/>
    </location>
</feature>
<dbReference type="PROSITE" id="PS50016">
    <property type="entry name" value="ZF_PHD_2"/>
    <property type="match status" value="1"/>
</dbReference>
<sequence length="1483" mass="150825">MAVSDRNNASAMDAQDASSSSNFPVASGANTSADISMDDGDTSTTSLAQRVLVRNAAEGAAAAAAAAASSSSGKSAVGGAPPIANAVPAAAGVGAAAPARRVSSRYSPVPRRPGAVAWKDLTSSFKVGVQSQSAPAAAVTTTAGPVITTVVAPAAASALDSFASARAPRAENPITTTTSSSSGSATTDSTTHQARTTSRSGTGAASGSSSSSSRLTAPAMTRTGSNSSSAEPLPNGHTPAIRPHPNAAFATEVLGPPPRLPVDPYYPPLSTTYTGVAPPGSHASGSKSANQHVSAAASSSTAAAPASTDTTNTGAAPNTNSTDPSISAAGPAAAPQPPAATASSSSRSKKPLITINHGSDVGYGAGPAVLPSAIAHALGTVAGKKRIKSSQKALAASTAPRTTRARSLADSASASPSPSMPTINLAPISGAAGQGLEAVSTPPLTPSNSASGGRAAILGLDAIAADTGSDTESLRNAVASSSTLAATDGAVQPELKKRKLKVHRSGTRTSSPAIQDPANSNVTTTQTISTVPSTSAPATMPTSSSTVWDDLDAIFAAKRKPRTAPQGTPVPEGQRESSELSNAEASSSGSASGSAPSSQSTLSSVASSSGPLTGEPVSSSSGPPAGSSSGTPVKRPRITVKRNGVVAPPPPSVAAAASQASSAPRDPARQTVPAVPGISETGSIVPDAAAASTAAPLSRIQTPPLRAGSPAGVTRARRNVGVPTFGPATIVTGTTPLVSSAFGGSAIPATSSALGVTMESTSSAGPSSAIVARPSTPTRAAPTTLGALAYPTIGASAHMGGSPQKVAETVGMGMTANGTMAIAPAAEFAAAAAAGGHVSSVQGPVPVARQGPAPVSTGEKQSNQDFCDACKGHGRFLCCDGCVRSFHFSCISPPVDMDEVGDMDDAWFCNVCTSTKLPPKKEPKGIFPRLIRQLEQTNPVQYELPADIRNYFKGVGTALDGSYLNVGMIKPLRVNKQGLIEDRDPYKLKDKNGKAVLCYHCGGSALPAMPHSGDLMKTAIARYAPSSSTSNAQTVQPPIPTPDGNWRRILSCDFCLAHWHLDCVNPPLPVMPNMTRKWMCPNHAEHSMPKIRIPKTASAIQPYALPLPTAENIGKGKLYKVRLRNNGDVDIIPDPTDSFFNTDGSTNSATQPGWEEVIIGGVNPNGSGQRFRFRVPEKVVRLDFWNRVKANVEPVAVRFGKPSRDTDPVLSLDDLADVAMERLRRERVLEKVETMGTETDRRTVQLVSKVFKTEQDNVQDFPPARGQRDFEEAIERARVHGVVGLEGGVLLSRLADAPTVSERSTVGMVDEDPKGASKVPPVKVEDAVTGVLDGGDIPMDTSTVPGSGTHTPDPTRLAPPNPTLQQCLKRSLLQDGLGLGHGRAPDGASSSDIPSSPASTLTDLSSDDGGGSSDESGDRAGSWSQQKNKEAGSGGSSTGGTGLLETYGLKETDVERLLAIEQLIKVKGEAALLEFLLERGTAA</sequence>
<dbReference type="Proteomes" id="UP000077521">
    <property type="component" value="Unassembled WGS sequence"/>
</dbReference>
<organism evidence="7 8">
    <name type="scientific">Tilletia indica</name>
    <dbReference type="NCBI Taxonomy" id="43049"/>
    <lineage>
        <taxon>Eukaryota</taxon>
        <taxon>Fungi</taxon>
        <taxon>Dikarya</taxon>
        <taxon>Basidiomycota</taxon>
        <taxon>Ustilaginomycotina</taxon>
        <taxon>Exobasidiomycetes</taxon>
        <taxon>Tilletiales</taxon>
        <taxon>Tilletiaceae</taxon>
        <taxon>Tilletia</taxon>
    </lineage>
</organism>
<protein>
    <recommendedName>
        <fullName evidence="6">PHD-type domain-containing protein</fullName>
    </recommendedName>
</protein>
<dbReference type="CDD" id="cd15534">
    <property type="entry name" value="PHD2_PHF12_Rco1"/>
    <property type="match status" value="1"/>
</dbReference>
<feature type="compositionally biased region" description="Low complexity" evidence="5">
    <location>
        <begin position="1385"/>
        <end position="1404"/>
    </location>
</feature>
<feature type="compositionally biased region" description="Polar residues" evidence="5">
    <location>
        <begin position="314"/>
        <end position="323"/>
    </location>
</feature>
<comment type="caution">
    <text evidence="7">The sequence shown here is derived from an EMBL/GenBank/DDBJ whole genome shotgun (WGS) entry which is preliminary data.</text>
</comment>
<dbReference type="GO" id="GO:0006357">
    <property type="term" value="P:regulation of transcription by RNA polymerase II"/>
    <property type="evidence" value="ECO:0007669"/>
    <property type="project" value="TreeGrafter"/>
</dbReference>
<evidence type="ECO:0000256" key="1">
    <source>
        <dbReference type="ARBA" id="ARBA00022723"/>
    </source>
</evidence>
<feature type="compositionally biased region" description="Polar residues" evidence="5">
    <location>
        <begin position="1340"/>
        <end position="1352"/>
    </location>
</feature>
<accession>A0A8T8T602</accession>
<feature type="compositionally biased region" description="Low complexity" evidence="5">
    <location>
        <begin position="324"/>
        <end position="346"/>
    </location>
</feature>
<reference evidence="7" key="1">
    <citation type="submission" date="2016-04" db="EMBL/GenBank/DDBJ databases">
        <authorList>
            <person name="Nguyen H.D."/>
            <person name="Samba Siva P."/>
            <person name="Cullis J."/>
            <person name="Levesque C.A."/>
            <person name="Hambleton S."/>
        </authorList>
    </citation>
    <scope>NUCLEOTIDE SEQUENCE</scope>
    <source>
        <strain evidence="7">DAOMC 236416</strain>
    </source>
</reference>
<feature type="compositionally biased region" description="Low complexity" evidence="5">
    <location>
        <begin position="9"/>
        <end position="21"/>
    </location>
</feature>
<feature type="region of interest" description="Disordered" evidence="5">
    <location>
        <begin position="559"/>
        <end position="680"/>
    </location>
</feature>
<dbReference type="GO" id="GO:0008270">
    <property type="term" value="F:zinc ion binding"/>
    <property type="evidence" value="ECO:0007669"/>
    <property type="project" value="UniProtKB-KW"/>
</dbReference>
<dbReference type="SMART" id="SM00249">
    <property type="entry name" value="PHD"/>
    <property type="match status" value="2"/>
</dbReference>
<feature type="domain" description="PHD-type" evidence="6">
    <location>
        <begin position="864"/>
        <end position="915"/>
    </location>
</feature>
<evidence type="ECO:0000256" key="4">
    <source>
        <dbReference type="PROSITE-ProRule" id="PRU00146"/>
    </source>
</evidence>
<feature type="region of interest" description="Disordered" evidence="5">
    <location>
        <begin position="168"/>
        <end position="244"/>
    </location>
</feature>
<keyword evidence="8" id="KW-1185">Reference proteome</keyword>
<dbReference type="InterPro" id="IPR019786">
    <property type="entry name" value="Zinc_finger_PHD-type_CS"/>
</dbReference>
<feature type="region of interest" description="Disordered" evidence="5">
    <location>
        <begin position="1"/>
        <end position="43"/>
    </location>
</feature>
<feature type="compositionally biased region" description="Low complexity" evidence="5">
    <location>
        <begin position="579"/>
        <end position="632"/>
    </location>
</feature>
<feature type="region of interest" description="Disordered" evidence="5">
    <location>
        <begin position="1376"/>
        <end position="1442"/>
    </location>
</feature>
<gene>
    <name evidence="7" type="ORF">A4X13_0g2915</name>
</gene>
<feature type="compositionally biased region" description="Low complexity" evidence="5">
    <location>
        <begin position="175"/>
        <end position="214"/>
    </location>
</feature>
<keyword evidence="3" id="KW-0862">Zinc</keyword>
<dbReference type="PANTHER" id="PTHR47636">
    <property type="entry name" value="TRANSCRIPTIONAL REGULATORY PROTEIN RCO1"/>
    <property type="match status" value="1"/>
</dbReference>
<feature type="compositionally biased region" description="Basic residues" evidence="5">
    <location>
        <begin position="497"/>
        <end position="506"/>
    </location>
</feature>
<feature type="region of interest" description="Disordered" evidence="5">
    <location>
        <begin position="1331"/>
        <end position="1363"/>
    </location>
</feature>
<dbReference type="InterPro" id="IPR011011">
    <property type="entry name" value="Znf_FYVE_PHD"/>
</dbReference>
<name>A0A8T8T602_9BASI</name>
<feature type="compositionally biased region" description="Low complexity" evidence="5">
    <location>
        <begin position="294"/>
        <end position="313"/>
    </location>
</feature>
<feature type="compositionally biased region" description="Gly residues" evidence="5">
    <location>
        <begin position="1432"/>
        <end position="1442"/>
    </location>
</feature>
<feature type="compositionally biased region" description="Low complexity" evidence="5">
    <location>
        <begin position="393"/>
        <end position="422"/>
    </location>
</feature>
<dbReference type="InterPro" id="IPR001965">
    <property type="entry name" value="Znf_PHD"/>
</dbReference>
<evidence type="ECO:0000313" key="8">
    <source>
        <dbReference type="Proteomes" id="UP000077521"/>
    </source>
</evidence>
<dbReference type="InterPro" id="IPR013083">
    <property type="entry name" value="Znf_RING/FYVE/PHD"/>
</dbReference>
<feature type="region of interest" description="Disordered" evidence="5">
    <location>
        <begin position="276"/>
        <end position="353"/>
    </location>
</feature>